<dbReference type="Pfam" id="PF25601">
    <property type="entry name" value="AAA_lid_14"/>
    <property type="match status" value="1"/>
</dbReference>
<gene>
    <name evidence="7" type="primary">norR</name>
    <name evidence="7" type="ORF">Q8947_13160</name>
</gene>
<dbReference type="Pfam" id="PF02954">
    <property type="entry name" value="HTH_8"/>
    <property type="match status" value="1"/>
</dbReference>
<dbReference type="InterPro" id="IPR029016">
    <property type="entry name" value="GAF-like_dom_sf"/>
</dbReference>
<dbReference type="Pfam" id="PF01590">
    <property type="entry name" value="GAF"/>
    <property type="match status" value="1"/>
</dbReference>
<dbReference type="PROSITE" id="PS00688">
    <property type="entry name" value="SIGMA54_INTERACT_3"/>
    <property type="match status" value="1"/>
</dbReference>
<evidence type="ECO:0000256" key="1">
    <source>
        <dbReference type="ARBA" id="ARBA00022741"/>
    </source>
</evidence>
<dbReference type="SMART" id="SM00065">
    <property type="entry name" value="GAF"/>
    <property type="match status" value="1"/>
</dbReference>
<evidence type="ECO:0000256" key="5">
    <source>
        <dbReference type="ARBA" id="ARBA00023163"/>
    </source>
</evidence>
<dbReference type="RefSeq" id="WP_347287532.1">
    <property type="nucleotide sequence ID" value="NZ_JAUZQE010000043.1"/>
</dbReference>
<dbReference type="PRINTS" id="PR01590">
    <property type="entry name" value="HTHFIS"/>
</dbReference>
<evidence type="ECO:0000313" key="7">
    <source>
        <dbReference type="EMBL" id="MDR4126925.1"/>
    </source>
</evidence>
<keyword evidence="4" id="KW-0238">DNA-binding</keyword>
<organism evidence="7 8">
    <name type="scientific">Yanghanlia caeni</name>
    <dbReference type="NCBI Taxonomy" id="3064283"/>
    <lineage>
        <taxon>Bacteria</taxon>
        <taxon>Pseudomonadati</taxon>
        <taxon>Pseudomonadota</taxon>
        <taxon>Betaproteobacteria</taxon>
        <taxon>Burkholderiales</taxon>
        <taxon>Alcaligenaceae</taxon>
        <taxon>Yanghanlia</taxon>
    </lineage>
</organism>
<dbReference type="NCBIfam" id="NF003451">
    <property type="entry name" value="PRK05022.1"/>
    <property type="match status" value="1"/>
</dbReference>
<accession>A0ABU1D943</accession>
<dbReference type="PANTHER" id="PTHR32071:SF35">
    <property type="entry name" value="ANAEROBIC NITRIC OXIDE REDUCTASE TRANSCRIPTION REGULATOR NORR"/>
    <property type="match status" value="1"/>
</dbReference>
<sequence length="520" mass="57513">MHSLILADLVTALPDAVRLQRIVHTVRQHFRSDAVGLLRLDEGSLRLVAAAGLAHDALGRRFAVAEHPRFATILARREPTWFEPGSVLPDPYDGLLDDRRGEPLPVHDCLGMSLYVEGKLWGALTLDALQTGTFDAQAQMDLQRYALLLEAALRVTMLEKENHNLRQLGSNAVDDMQIIDDKEIIGRSDAMAQLLHELDVVADSDLPVLLLGETGVGKELFARRVHRRSRRRHKPLVHVNCAALPESLAESELFGHVKGAFSGATQDRAGRFETAQGGTLFLDEVGELPLSVQAKLLRALQNGEIQRLGTDTPIKTDVRIIAATNRQLKDTTLAGSFRADLYHRLSVYPVHIPPLRERGRDVLILAGHFLEFNRARLGVRGLRLSYAAEEALMAYPWPGNVRELEHVISRAALKMLSRGASRDQILTLPAELLDLDLPRDTLAHTKAEAQDGSGGEAARRVAWPSPQPAPLRLALEDYERAMIRTALDAAGENWAQAARLLEIDSSNLHKRAKKLGLKAR</sequence>
<dbReference type="Gene3D" id="1.10.8.60">
    <property type="match status" value="1"/>
</dbReference>
<evidence type="ECO:0000313" key="8">
    <source>
        <dbReference type="Proteomes" id="UP001232156"/>
    </source>
</evidence>
<dbReference type="InterPro" id="IPR009057">
    <property type="entry name" value="Homeodomain-like_sf"/>
</dbReference>
<keyword evidence="1" id="KW-0547">Nucleotide-binding</keyword>
<dbReference type="InterPro" id="IPR003593">
    <property type="entry name" value="AAA+_ATPase"/>
</dbReference>
<dbReference type="Pfam" id="PF00158">
    <property type="entry name" value="Sigma54_activat"/>
    <property type="match status" value="1"/>
</dbReference>
<dbReference type="PROSITE" id="PS50045">
    <property type="entry name" value="SIGMA54_INTERACT_4"/>
    <property type="match status" value="1"/>
</dbReference>
<dbReference type="Gene3D" id="3.30.450.40">
    <property type="match status" value="1"/>
</dbReference>
<evidence type="ECO:0000256" key="3">
    <source>
        <dbReference type="ARBA" id="ARBA00023015"/>
    </source>
</evidence>
<dbReference type="Gene3D" id="3.40.50.300">
    <property type="entry name" value="P-loop containing nucleotide triphosphate hydrolases"/>
    <property type="match status" value="1"/>
</dbReference>
<evidence type="ECO:0000256" key="2">
    <source>
        <dbReference type="ARBA" id="ARBA00022840"/>
    </source>
</evidence>
<dbReference type="SUPFAM" id="SSF46689">
    <property type="entry name" value="Homeodomain-like"/>
    <property type="match status" value="1"/>
</dbReference>
<comment type="caution">
    <text evidence="7">The sequence shown here is derived from an EMBL/GenBank/DDBJ whole genome shotgun (WGS) entry which is preliminary data.</text>
</comment>
<feature type="domain" description="Sigma-54 factor interaction" evidence="6">
    <location>
        <begin position="184"/>
        <end position="413"/>
    </location>
</feature>
<dbReference type="Gene3D" id="1.10.10.60">
    <property type="entry name" value="Homeodomain-like"/>
    <property type="match status" value="1"/>
</dbReference>
<dbReference type="InterPro" id="IPR027417">
    <property type="entry name" value="P-loop_NTPase"/>
</dbReference>
<dbReference type="InterPro" id="IPR002197">
    <property type="entry name" value="HTH_Fis"/>
</dbReference>
<evidence type="ECO:0000256" key="4">
    <source>
        <dbReference type="ARBA" id="ARBA00023125"/>
    </source>
</evidence>
<dbReference type="InterPro" id="IPR025662">
    <property type="entry name" value="Sigma_54_int_dom_ATP-bd_1"/>
</dbReference>
<dbReference type="SUPFAM" id="SSF55781">
    <property type="entry name" value="GAF domain-like"/>
    <property type="match status" value="1"/>
</dbReference>
<dbReference type="InterPro" id="IPR003018">
    <property type="entry name" value="GAF"/>
</dbReference>
<dbReference type="InterPro" id="IPR058031">
    <property type="entry name" value="AAA_lid_NorR"/>
</dbReference>
<dbReference type="SUPFAM" id="SSF52540">
    <property type="entry name" value="P-loop containing nucleoside triphosphate hydrolases"/>
    <property type="match status" value="1"/>
</dbReference>
<protein>
    <submittedName>
        <fullName evidence="7">Nitric oxide reductase transcriptional regulator NorR</fullName>
    </submittedName>
</protein>
<keyword evidence="3" id="KW-0805">Transcription regulation</keyword>
<dbReference type="Proteomes" id="UP001232156">
    <property type="component" value="Unassembled WGS sequence"/>
</dbReference>
<dbReference type="PROSITE" id="PS00675">
    <property type="entry name" value="SIGMA54_INTERACT_1"/>
    <property type="match status" value="1"/>
</dbReference>
<keyword evidence="2" id="KW-0067">ATP-binding</keyword>
<dbReference type="InterPro" id="IPR002078">
    <property type="entry name" value="Sigma_54_int"/>
</dbReference>
<keyword evidence="5" id="KW-0804">Transcription</keyword>
<dbReference type="SMART" id="SM00382">
    <property type="entry name" value="AAA"/>
    <property type="match status" value="1"/>
</dbReference>
<dbReference type="PANTHER" id="PTHR32071">
    <property type="entry name" value="TRANSCRIPTIONAL REGULATORY PROTEIN"/>
    <property type="match status" value="1"/>
</dbReference>
<dbReference type="CDD" id="cd00009">
    <property type="entry name" value="AAA"/>
    <property type="match status" value="1"/>
</dbReference>
<evidence type="ECO:0000259" key="6">
    <source>
        <dbReference type="PROSITE" id="PS50045"/>
    </source>
</evidence>
<dbReference type="InterPro" id="IPR025944">
    <property type="entry name" value="Sigma_54_int_dom_CS"/>
</dbReference>
<proteinExistence type="predicted"/>
<dbReference type="PROSITE" id="PS00676">
    <property type="entry name" value="SIGMA54_INTERACT_2"/>
    <property type="match status" value="1"/>
</dbReference>
<keyword evidence="8" id="KW-1185">Reference proteome</keyword>
<name>A0ABU1D943_9BURK</name>
<dbReference type="EMBL" id="JAUZQE010000043">
    <property type="protein sequence ID" value="MDR4126925.1"/>
    <property type="molecule type" value="Genomic_DNA"/>
</dbReference>
<reference evidence="7 8" key="1">
    <citation type="submission" date="2023-08" db="EMBL/GenBank/DDBJ databases">
        <title>Alcaligenaceae gen. nov., a novel taxon isolated from the sludge of Yixing Pesticide Factory.</title>
        <authorList>
            <person name="Ruan L."/>
        </authorList>
    </citation>
    <scope>NUCLEOTIDE SEQUENCE [LARGE SCALE GENOMIC DNA]</scope>
    <source>
        <strain evidence="7 8">LG-2</strain>
    </source>
</reference>
<dbReference type="InterPro" id="IPR025943">
    <property type="entry name" value="Sigma_54_int_dom_ATP-bd_2"/>
</dbReference>